<dbReference type="EMBL" id="CP002903">
    <property type="protein sequence ID" value="AEJ62019.1"/>
    <property type="molecule type" value="Genomic_DNA"/>
</dbReference>
<evidence type="ECO:0000313" key="2">
    <source>
        <dbReference type="EMBL" id="AEJ62019.1"/>
    </source>
</evidence>
<evidence type="ECO:0000313" key="3">
    <source>
        <dbReference type="Proteomes" id="UP000007254"/>
    </source>
</evidence>
<dbReference type="STRING" id="869211.Spith_1760"/>
<gene>
    <name evidence="2" type="ordered locus">Spith_1760</name>
</gene>
<dbReference type="RefSeq" id="WP_014625348.1">
    <property type="nucleotide sequence ID" value="NC_017583.1"/>
</dbReference>
<dbReference type="InterPro" id="IPR001206">
    <property type="entry name" value="Diacylglycerol_kinase_cat_dom"/>
</dbReference>
<organism evidence="2 3">
    <name type="scientific">Winmispira thermophila (strain ATCC 700085 / DSM 6578 / Z-1203)</name>
    <name type="common">Spirochaeta thermophila</name>
    <dbReference type="NCBI Taxonomy" id="869211"/>
    <lineage>
        <taxon>Bacteria</taxon>
        <taxon>Pseudomonadati</taxon>
        <taxon>Spirochaetota</taxon>
        <taxon>Spirochaetia</taxon>
        <taxon>Winmispirales</taxon>
        <taxon>Winmispiraceae</taxon>
        <taxon>Winmispira</taxon>
    </lineage>
</organism>
<dbReference type="KEGG" id="stq:Spith_1760"/>
<protein>
    <submittedName>
        <fullName evidence="2">Diacylglycerol kinase catalytic region</fullName>
    </submittedName>
</protein>
<dbReference type="Gene3D" id="3.40.50.10330">
    <property type="entry name" value="Probable inorganic polyphosphate/atp-NAD kinase, domain 1"/>
    <property type="match status" value="1"/>
</dbReference>
<sequence length="346" mass="37982">MSRYALHHLLVDILGSAAARSGLFSSGWEVFILLNPASGILARPSALAPLLERALAALPDGPGPLPRFCRAAYSHFPGHAVFQVRKAVRRRRGRLLVISCGGDGTHNEVLHGIRQEWEHAGDDVWLLRLPLGSGNDGADVGSLEEGVRRILSSHVVKPVPVYACTTARSASPRWGANVVSVGIDAFVSLVVNRVKARWGGRMPGTWYSTVGDLATLFYELVVPQRPVEVEVVSARERVVLEDLFLIMAFGSSGGRTYGNGKPILPGRENLCLIRHAPLLRRLEVKNLLYRGEHGGRPEVRLLSAERVRIRSRVRLPVQLDGEAWWLGKEEFPLLIERVAAGCYVLA</sequence>
<dbReference type="SUPFAM" id="SSF111331">
    <property type="entry name" value="NAD kinase/diacylglycerol kinase-like"/>
    <property type="match status" value="1"/>
</dbReference>
<keyword evidence="3" id="KW-1185">Reference proteome</keyword>
<dbReference type="GO" id="GO:0016301">
    <property type="term" value="F:kinase activity"/>
    <property type="evidence" value="ECO:0007669"/>
    <property type="project" value="UniProtKB-KW"/>
</dbReference>
<feature type="domain" description="DAGKc" evidence="1">
    <location>
        <begin position="71"/>
        <end position="140"/>
    </location>
</feature>
<keyword evidence="2" id="KW-0808">Transferase</keyword>
<dbReference type="Pfam" id="PF00781">
    <property type="entry name" value="DAGK_cat"/>
    <property type="match status" value="1"/>
</dbReference>
<dbReference type="OrthoDB" id="355901at2"/>
<dbReference type="HOGENOM" id="CLU_677767_0_0_12"/>
<evidence type="ECO:0000259" key="1">
    <source>
        <dbReference type="Pfam" id="PF00781"/>
    </source>
</evidence>
<dbReference type="InterPro" id="IPR017438">
    <property type="entry name" value="ATP-NAD_kinase_N"/>
</dbReference>
<dbReference type="Gene3D" id="2.60.200.40">
    <property type="match status" value="1"/>
</dbReference>
<name>G0GC08_WINT7</name>
<reference evidence="2 3" key="1">
    <citation type="submission" date="2011-06" db="EMBL/GenBank/DDBJ databases">
        <title>The complete genome of Spirochaeta thermophila DSM 6578.</title>
        <authorList>
            <consortium name="US DOE Joint Genome Institute (JGI-PGF)"/>
            <person name="Lucas S."/>
            <person name="Lapidus A."/>
            <person name="Bruce D."/>
            <person name="Goodwin L."/>
            <person name="Pitluck S."/>
            <person name="Peters L."/>
            <person name="Kyrpides N."/>
            <person name="Mavromatis K."/>
            <person name="Ivanova N."/>
            <person name="Mikailova N."/>
            <person name="Pagani I."/>
            <person name="Chertkov O."/>
            <person name="Detter J.C."/>
            <person name="Tapia R."/>
            <person name="Han C."/>
            <person name="Land M."/>
            <person name="Hauser L."/>
            <person name="Markowitz V."/>
            <person name="Cheng J.-F."/>
            <person name="Hugenholtz P."/>
            <person name="Woyke T."/>
            <person name="Wu D."/>
            <person name="Spring S."/>
            <person name="Merkhoffer B."/>
            <person name="Schneider S."/>
            <person name="Klenk H.-P."/>
            <person name="Eisen J.A."/>
        </authorList>
    </citation>
    <scope>NUCLEOTIDE SEQUENCE [LARGE SCALE GENOMIC DNA]</scope>
    <source>
        <strain evidence="3">ATCC 700085 / DSM 6578 / Z-1203</strain>
    </source>
</reference>
<proteinExistence type="predicted"/>
<accession>G0GC08</accession>
<keyword evidence="2" id="KW-0418">Kinase</keyword>
<dbReference type="InterPro" id="IPR016064">
    <property type="entry name" value="NAD/diacylglycerol_kinase_sf"/>
</dbReference>
<dbReference type="AlphaFoldDB" id="G0GC08"/>
<dbReference type="Proteomes" id="UP000007254">
    <property type="component" value="Chromosome"/>
</dbReference>